<gene>
    <name evidence="1" type="ORF">DPEC_G00323980</name>
</gene>
<evidence type="ECO:0000313" key="2">
    <source>
        <dbReference type="Proteomes" id="UP001157502"/>
    </source>
</evidence>
<organism evidence="1 2">
    <name type="scientific">Dallia pectoralis</name>
    <name type="common">Alaska blackfish</name>
    <dbReference type="NCBI Taxonomy" id="75939"/>
    <lineage>
        <taxon>Eukaryota</taxon>
        <taxon>Metazoa</taxon>
        <taxon>Chordata</taxon>
        <taxon>Craniata</taxon>
        <taxon>Vertebrata</taxon>
        <taxon>Euteleostomi</taxon>
        <taxon>Actinopterygii</taxon>
        <taxon>Neopterygii</taxon>
        <taxon>Teleostei</taxon>
        <taxon>Protacanthopterygii</taxon>
        <taxon>Esociformes</taxon>
        <taxon>Umbridae</taxon>
        <taxon>Dallia</taxon>
    </lineage>
</organism>
<dbReference type="EMBL" id="CM055758">
    <property type="protein sequence ID" value="KAJ7988478.1"/>
    <property type="molecule type" value="Genomic_DNA"/>
</dbReference>
<sequence length="330" mass="36832">MSGNSLPPVRHLPHWSRVGCLDKSCLPHPRPWRDKHIGLRSGSSPAADGGEAHSSRDMDAADRGEAHSSRDTDVVASLQRNIQFLQRQHQETLQKLHGEIDDLRRENKELQYKLIMEPLKYCTEGISSGSSCRNSKLQSQCNEKQAQSEVHQEHSLEDTCPSQDPGVSSIARDRSVAVGPARQEPKPGQWGGVVISLKPLRIHRNPSQPPRAPSLPECEVIIRQLYDANRLQSQEITRVKTVLRGVMFNKKIAPENHIMTKAYLADSSSKAGVVRFPQLAPLPKRTSGNQAGVTEKVILPSIKNSPSTNIAERQKRTQAVQRNRLRKIVH</sequence>
<protein>
    <submittedName>
        <fullName evidence="1">Uncharacterized protein</fullName>
    </submittedName>
</protein>
<reference evidence="1" key="1">
    <citation type="submission" date="2021-05" db="EMBL/GenBank/DDBJ databases">
        <authorList>
            <person name="Pan Q."/>
            <person name="Jouanno E."/>
            <person name="Zahm M."/>
            <person name="Klopp C."/>
            <person name="Cabau C."/>
            <person name="Louis A."/>
            <person name="Berthelot C."/>
            <person name="Parey E."/>
            <person name="Roest Crollius H."/>
            <person name="Montfort J."/>
            <person name="Robinson-Rechavi M."/>
            <person name="Bouchez O."/>
            <person name="Lampietro C."/>
            <person name="Lopez Roques C."/>
            <person name="Donnadieu C."/>
            <person name="Postlethwait J."/>
            <person name="Bobe J."/>
            <person name="Dillon D."/>
            <person name="Chandos A."/>
            <person name="von Hippel F."/>
            <person name="Guiguen Y."/>
        </authorList>
    </citation>
    <scope>NUCLEOTIDE SEQUENCE</scope>
    <source>
        <strain evidence="1">YG-Jan2019</strain>
    </source>
</reference>
<proteinExistence type="predicted"/>
<evidence type="ECO:0000313" key="1">
    <source>
        <dbReference type="EMBL" id="KAJ7988478.1"/>
    </source>
</evidence>
<keyword evidence="2" id="KW-1185">Reference proteome</keyword>
<accession>A0ACC2FAK5</accession>
<dbReference type="Proteomes" id="UP001157502">
    <property type="component" value="Chromosome 31"/>
</dbReference>
<name>A0ACC2FAK5_DALPE</name>
<comment type="caution">
    <text evidence="1">The sequence shown here is derived from an EMBL/GenBank/DDBJ whole genome shotgun (WGS) entry which is preliminary data.</text>
</comment>